<keyword evidence="2" id="KW-1185">Reference proteome</keyword>
<proteinExistence type="predicted"/>
<name>A0A915JKE0_ROMCU</name>
<protein>
    <submittedName>
        <fullName evidence="3">Uncharacterized protein</fullName>
    </submittedName>
</protein>
<sequence>MKSRWCNDQVAEGRETATVGVSIAKMTEAELDNAIKRAFKDMADPLTEQLHRIDFDILLVMSCNKKKSLTKDKICEKVAFLKAMEKRRDVIFGAFSPSLTNKDKEEVDALVLSTLGKESAVLRGIGSAESGKQEPDQLDIDDTTINGDGDGQEEIDIEAKKVQSILQGRVTPLSTIPKPKR</sequence>
<evidence type="ECO:0000256" key="1">
    <source>
        <dbReference type="SAM" id="MobiDB-lite"/>
    </source>
</evidence>
<dbReference type="AlphaFoldDB" id="A0A915JKE0"/>
<reference evidence="3" key="1">
    <citation type="submission" date="2022-11" db="UniProtKB">
        <authorList>
            <consortium name="WormBaseParasite"/>
        </authorList>
    </citation>
    <scope>IDENTIFICATION</scope>
</reference>
<organism evidence="2 3">
    <name type="scientific">Romanomermis culicivorax</name>
    <name type="common">Nematode worm</name>
    <dbReference type="NCBI Taxonomy" id="13658"/>
    <lineage>
        <taxon>Eukaryota</taxon>
        <taxon>Metazoa</taxon>
        <taxon>Ecdysozoa</taxon>
        <taxon>Nematoda</taxon>
        <taxon>Enoplea</taxon>
        <taxon>Dorylaimia</taxon>
        <taxon>Mermithida</taxon>
        <taxon>Mermithoidea</taxon>
        <taxon>Mermithidae</taxon>
        <taxon>Romanomermis</taxon>
    </lineage>
</organism>
<evidence type="ECO:0000313" key="3">
    <source>
        <dbReference type="WBParaSite" id="nRc.2.0.1.t26542-RA"/>
    </source>
</evidence>
<accession>A0A915JKE0</accession>
<dbReference type="WBParaSite" id="nRc.2.0.1.t26542-RA">
    <property type="protein sequence ID" value="nRc.2.0.1.t26542-RA"/>
    <property type="gene ID" value="nRc.2.0.1.g26542"/>
</dbReference>
<feature type="region of interest" description="Disordered" evidence="1">
    <location>
        <begin position="126"/>
        <end position="153"/>
    </location>
</feature>
<evidence type="ECO:0000313" key="2">
    <source>
        <dbReference type="Proteomes" id="UP000887565"/>
    </source>
</evidence>
<dbReference type="Proteomes" id="UP000887565">
    <property type="component" value="Unplaced"/>
</dbReference>